<dbReference type="AlphaFoldDB" id="A0A5B7G1Y8"/>
<organism evidence="2 3">
    <name type="scientific">Portunus trituberculatus</name>
    <name type="common">Swimming crab</name>
    <name type="synonym">Neptunus trituberculatus</name>
    <dbReference type="NCBI Taxonomy" id="210409"/>
    <lineage>
        <taxon>Eukaryota</taxon>
        <taxon>Metazoa</taxon>
        <taxon>Ecdysozoa</taxon>
        <taxon>Arthropoda</taxon>
        <taxon>Crustacea</taxon>
        <taxon>Multicrustacea</taxon>
        <taxon>Malacostraca</taxon>
        <taxon>Eumalacostraca</taxon>
        <taxon>Eucarida</taxon>
        <taxon>Decapoda</taxon>
        <taxon>Pleocyemata</taxon>
        <taxon>Brachyura</taxon>
        <taxon>Eubrachyura</taxon>
        <taxon>Portunoidea</taxon>
        <taxon>Portunidae</taxon>
        <taxon>Portuninae</taxon>
        <taxon>Portunus</taxon>
    </lineage>
</organism>
<comment type="caution">
    <text evidence="2">The sequence shown here is derived from an EMBL/GenBank/DDBJ whole genome shotgun (WGS) entry which is preliminary data.</text>
</comment>
<dbReference type="Proteomes" id="UP000324222">
    <property type="component" value="Unassembled WGS sequence"/>
</dbReference>
<dbReference type="EMBL" id="VSRR010011267">
    <property type="protein sequence ID" value="MPC52942.1"/>
    <property type="molecule type" value="Genomic_DNA"/>
</dbReference>
<evidence type="ECO:0000256" key="1">
    <source>
        <dbReference type="SAM" id="MobiDB-lite"/>
    </source>
</evidence>
<gene>
    <name evidence="2" type="ORF">E2C01_046822</name>
</gene>
<evidence type="ECO:0000313" key="2">
    <source>
        <dbReference type="EMBL" id="MPC52942.1"/>
    </source>
</evidence>
<protein>
    <submittedName>
        <fullName evidence="2">Uncharacterized protein</fullName>
    </submittedName>
</protein>
<sequence>MSTTALHHPGMNLERRDRVVLASSENVPCLTRQTQTEWPPSSEVLPDTAVKEEPATQVGPTLSSSVSSGTTEGTKSIPGCSGPASPGKPDD</sequence>
<reference evidence="2 3" key="1">
    <citation type="submission" date="2019-05" db="EMBL/GenBank/DDBJ databases">
        <title>Another draft genome of Portunus trituberculatus and its Hox gene families provides insights of decapod evolution.</title>
        <authorList>
            <person name="Jeong J.-H."/>
            <person name="Song I."/>
            <person name="Kim S."/>
            <person name="Choi T."/>
            <person name="Kim D."/>
            <person name="Ryu S."/>
            <person name="Kim W."/>
        </authorList>
    </citation>
    <scope>NUCLEOTIDE SEQUENCE [LARGE SCALE GENOMIC DNA]</scope>
    <source>
        <tissue evidence="2">Muscle</tissue>
    </source>
</reference>
<proteinExistence type="predicted"/>
<feature type="region of interest" description="Disordered" evidence="1">
    <location>
        <begin position="31"/>
        <end position="91"/>
    </location>
</feature>
<evidence type="ECO:0000313" key="3">
    <source>
        <dbReference type="Proteomes" id="UP000324222"/>
    </source>
</evidence>
<keyword evidence="3" id="KW-1185">Reference proteome</keyword>
<accession>A0A5B7G1Y8</accession>
<name>A0A5B7G1Y8_PORTR</name>
<feature type="compositionally biased region" description="Low complexity" evidence="1">
    <location>
        <begin position="59"/>
        <end position="76"/>
    </location>
</feature>